<sequence>MERDACDQFVARRLESGTFREQGVEDFLPVLAASRGAFERVRAALPPEKAQARLRLLRFEDFLRDPAVGAGLLDWLGLPAAGTAADAAKFDAAVSARNIGIHAGQLGPDDVARIERNAGRYLR</sequence>
<reference evidence="1 2" key="2">
    <citation type="submission" date="2020-05" db="EMBL/GenBank/DDBJ databases">
        <authorList>
            <person name="Khan S.A."/>
            <person name="Jeon C.O."/>
            <person name="Chun B.H."/>
        </authorList>
    </citation>
    <scope>NUCLEOTIDE SEQUENCE [LARGE SCALE GENOMIC DNA]</scope>
    <source>
        <strain evidence="1 2">H242</strain>
    </source>
</reference>
<protein>
    <recommendedName>
        <fullName evidence="3">Swt1-like HEPN domain-containing protein</fullName>
    </recommendedName>
</protein>
<dbReference type="EMBL" id="CP053418">
    <property type="protein sequence ID" value="QJW84520.1"/>
    <property type="molecule type" value="Genomic_DNA"/>
</dbReference>
<evidence type="ECO:0000313" key="2">
    <source>
        <dbReference type="Proteomes" id="UP000500826"/>
    </source>
</evidence>
<reference evidence="1 2" key="1">
    <citation type="submission" date="2020-05" db="EMBL/GenBank/DDBJ databases">
        <title>Ramlibacter rhizophilus sp. nov., isolated from rhizosphere soil of national flower Mugunghwa from South Korea.</title>
        <authorList>
            <person name="Zheng-Fei Y."/>
            <person name="Huan T."/>
        </authorList>
    </citation>
    <scope>NUCLEOTIDE SEQUENCE [LARGE SCALE GENOMIC DNA]</scope>
    <source>
        <strain evidence="1 2">H242</strain>
    </source>
</reference>
<accession>A0ABX6P3A0</accession>
<proteinExistence type="predicted"/>
<organism evidence="1 2">
    <name type="scientific">Ramlibacter terrae</name>
    <dbReference type="NCBI Taxonomy" id="2732511"/>
    <lineage>
        <taxon>Bacteria</taxon>
        <taxon>Pseudomonadati</taxon>
        <taxon>Pseudomonadota</taxon>
        <taxon>Betaproteobacteria</taxon>
        <taxon>Burkholderiales</taxon>
        <taxon>Comamonadaceae</taxon>
        <taxon>Ramlibacter</taxon>
    </lineage>
</organism>
<evidence type="ECO:0008006" key="3">
    <source>
        <dbReference type="Google" id="ProtNLM"/>
    </source>
</evidence>
<gene>
    <name evidence="1" type="ORF">HK414_14840</name>
</gene>
<keyword evidence="2" id="KW-1185">Reference proteome</keyword>
<name>A0ABX6P3A0_9BURK</name>
<dbReference type="Proteomes" id="UP000500826">
    <property type="component" value="Chromosome"/>
</dbReference>
<evidence type="ECO:0000313" key="1">
    <source>
        <dbReference type="EMBL" id="QJW84520.1"/>
    </source>
</evidence>